<dbReference type="AlphaFoldDB" id="A0ABD0T5S7"/>
<dbReference type="SMART" id="SM00829">
    <property type="entry name" value="PKS_ER"/>
    <property type="match status" value="1"/>
</dbReference>
<evidence type="ECO:0000256" key="8">
    <source>
        <dbReference type="ARBA" id="ARBA00022501"/>
    </source>
</evidence>
<comment type="catalytic activity">
    <reaction evidence="27">
        <text>13,14-dihydro-15-oxo-PGF2alpha + NADP(+) = 15-oxoprostaglandin F2alpha + NADPH + H(+)</text>
        <dbReference type="Rhea" id="RHEA:50588"/>
        <dbReference type="ChEBI" id="CHEBI:15378"/>
        <dbReference type="ChEBI" id="CHEBI:57783"/>
        <dbReference type="ChEBI" id="CHEBI:58349"/>
        <dbReference type="ChEBI" id="CHEBI:133374"/>
        <dbReference type="ChEBI" id="CHEBI:133409"/>
    </reaction>
    <physiologicalReaction direction="right-to-left" evidence="27">
        <dbReference type="Rhea" id="RHEA:50590"/>
    </physiologicalReaction>
</comment>
<evidence type="ECO:0000256" key="2">
    <source>
        <dbReference type="ARBA" id="ARBA00010460"/>
    </source>
</evidence>
<evidence type="ECO:0000256" key="11">
    <source>
        <dbReference type="ARBA" id="ARBA00022857"/>
    </source>
</evidence>
<dbReference type="InterPro" id="IPR020843">
    <property type="entry name" value="ER"/>
</dbReference>
<evidence type="ECO:0000256" key="34">
    <source>
        <dbReference type="ARBA" id="ARBA00049368"/>
    </source>
</evidence>
<evidence type="ECO:0000256" key="31">
    <source>
        <dbReference type="ARBA" id="ARBA00049068"/>
    </source>
</evidence>
<evidence type="ECO:0000256" key="22">
    <source>
        <dbReference type="ARBA" id="ARBA00047742"/>
    </source>
</evidence>
<dbReference type="InterPro" id="IPR041694">
    <property type="entry name" value="ADH_N_2"/>
</dbReference>
<evidence type="ECO:0000256" key="4">
    <source>
        <dbReference type="ARBA" id="ARBA00011981"/>
    </source>
</evidence>
<organism evidence="36 37">
    <name type="scientific">Loxostege sticticalis</name>
    <name type="common">Beet webworm moth</name>
    <dbReference type="NCBI Taxonomy" id="481309"/>
    <lineage>
        <taxon>Eukaryota</taxon>
        <taxon>Metazoa</taxon>
        <taxon>Ecdysozoa</taxon>
        <taxon>Arthropoda</taxon>
        <taxon>Hexapoda</taxon>
        <taxon>Insecta</taxon>
        <taxon>Pterygota</taxon>
        <taxon>Neoptera</taxon>
        <taxon>Endopterygota</taxon>
        <taxon>Lepidoptera</taxon>
        <taxon>Glossata</taxon>
        <taxon>Ditrysia</taxon>
        <taxon>Pyraloidea</taxon>
        <taxon>Crambidae</taxon>
        <taxon>Pyraustinae</taxon>
        <taxon>Loxostege</taxon>
    </lineage>
</organism>
<keyword evidence="10" id="KW-0276">Fatty acid metabolism</keyword>
<comment type="catalytic activity">
    <reaction evidence="30">
        <text>6-trans-leukotriene B4 + NADP(+) = 12-oxo-(5S)-hydroxy-(6E,8E,10E,14Z)-eicosatetraenoate + NADPH + H(+)</text>
        <dbReference type="Rhea" id="RHEA:51204"/>
        <dbReference type="ChEBI" id="CHEBI:15378"/>
        <dbReference type="ChEBI" id="CHEBI:57783"/>
        <dbReference type="ChEBI" id="CHEBI:58349"/>
        <dbReference type="ChEBI" id="CHEBI:90723"/>
        <dbReference type="ChEBI" id="CHEBI:133974"/>
    </reaction>
    <physiologicalReaction direction="left-to-right" evidence="30">
        <dbReference type="Rhea" id="RHEA:51205"/>
    </physiologicalReaction>
</comment>
<evidence type="ECO:0000256" key="23">
    <source>
        <dbReference type="ARBA" id="ARBA00047871"/>
    </source>
</evidence>
<evidence type="ECO:0000256" key="13">
    <source>
        <dbReference type="ARBA" id="ARBA00023002"/>
    </source>
</evidence>
<name>A0ABD0T5S7_LOXSC</name>
<comment type="catalytic activity">
    <reaction evidence="34">
        <text>hexanal + NADP(+) = (E)-hex-2-enal + NADPH + H(+)</text>
        <dbReference type="Rhea" id="RHEA:50776"/>
        <dbReference type="ChEBI" id="CHEBI:15378"/>
        <dbReference type="ChEBI" id="CHEBI:28913"/>
        <dbReference type="ChEBI" id="CHEBI:57783"/>
        <dbReference type="ChEBI" id="CHEBI:58349"/>
        <dbReference type="ChEBI" id="CHEBI:88528"/>
    </reaction>
    <physiologicalReaction direction="right-to-left" evidence="34">
        <dbReference type="Rhea" id="RHEA:50778"/>
    </physiologicalReaction>
</comment>
<dbReference type="GO" id="GO:0047522">
    <property type="term" value="F:15-oxoprostaglandin 13-reductase [NAD(P)+] activity"/>
    <property type="evidence" value="ECO:0007669"/>
    <property type="project" value="UniProtKB-EC"/>
</dbReference>
<dbReference type="Gene3D" id="3.90.180.10">
    <property type="entry name" value="Medium-chain alcohol dehydrogenases, catalytic domain"/>
    <property type="match status" value="1"/>
</dbReference>
<dbReference type="GO" id="GO:0006693">
    <property type="term" value="P:prostaglandin metabolic process"/>
    <property type="evidence" value="ECO:0007669"/>
    <property type="project" value="UniProtKB-KW"/>
</dbReference>
<accession>A0ABD0T5S7</accession>
<dbReference type="EMBL" id="JBEDNZ010000009">
    <property type="protein sequence ID" value="KAL0838713.1"/>
    <property type="molecule type" value="Genomic_DNA"/>
</dbReference>
<comment type="subcellular location">
    <subcellularLocation>
        <location evidence="1">Cytoplasm</location>
    </subcellularLocation>
</comment>
<keyword evidence="13" id="KW-0560">Oxidoreductase</keyword>
<evidence type="ECO:0000259" key="35">
    <source>
        <dbReference type="SMART" id="SM00829"/>
    </source>
</evidence>
<keyword evidence="9" id="KW-0597">Phosphoprotein</keyword>
<dbReference type="PANTHER" id="PTHR43205">
    <property type="entry name" value="PROSTAGLANDIN REDUCTASE"/>
    <property type="match status" value="1"/>
</dbReference>
<keyword evidence="15" id="KW-0379">Hydroxylation</keyword>
<keyword evidence="11" id="KW-0521">NADP</keyword>
<evidence type="ECO:0000256" key="1">
    <source>
        <dbReference type="ARBA" id="ARBA00004496"/>
    </source>
</evidence>
<comment type="catalytic activity">
    <reaction evidence="23">
        <text>leukotriene B4 + NADP(+) = 12-oxo-leukotriene B4 + NADPH + H(+)</text>
        <dbReference type="Rhea" id="RHEA:50608"/>
        <dbReference type="ChEBI" id="CHEBI:15378"/>
        <dbReference type="ChEBI" id="CHEBI:57461"/>
        <dbReference type="ChEBI" id="CHEBI:57783"/>
        <dbReference type="ChEBI" id="CHEBI:58349"/>
        <dbReference type="ChEBI" id="CHEBI:133309"/>
    </reaction>
    <physiologicalReaction direction="left-to-right" evidence="23">
        <dbReference type="Rhea" id="RHEA:50609"/>
    </physiologicalReaction>
</comment>
<dbReference type="InterPro" id="IPR014190">
    <property type="entry name" value="PTGR1"/>
</dbReference>
<evidence type="ECO:0000256" key="26">
    <source>
        <dbReference type="ARBA" id="ARBA00048066"/>
    </source>
</evidence>
<evidence type="ECO:0000256" key="27">
    <source>
        <dbReference type="ARBA" id="ARBA00048290"/>
    </source>
</evidence>
<dbReference type="InterPro" id="IPR013149">
    <property type="entry name" value="ADH-like_C"/>
</dbReference>
<feature type="domain" description="Enoyl reductase (ER)" evidence="35">
    <location>
        <begin position="18"/>
        <end position="334"/>
    </location>
</feature>
<evidence type="ECO:0000256" key="5">
    <source>
        <dbReference type="ARBA" id="ARBA00012410"/>
    </source>
</evidence>
<comment type="catalytic activity">
    <reaction evidence="21">
        <text>decanal + NADP(+) = (2E)-decenal + NADPH + H(+)</text>
        <dbReference type="Rhea" id="RHEA:50612"/>
        <dbReference type="ChEBI" id="CHEBI:15378"/>
        <dbReference type="ChEBI" id="CHEBI:31457"/>
        <dbReference type="ChEBI" id="CHEBI:57783"/>
        <dbReference type="ChEBI" id="CHEBI:58349"/>
        <dbReference type="ChEBI" id="CHEBI:133455"/>
    </reaction>
    <physiologicalReaction direction="right-to-left" evidence="21">
        <dbReference type="Rhea" id="RHEA:50614"/>
    </physiologicalReaction>
</comment>
<evidence type="ECO:0000256" key="32">
    <source>
        <dbReference type="ARBA" id="ARBA00049070"/>
    </source>
</evidence>
<evidence type="ECO:0000256" key="25">
    <source>
        <dbReference type="ARBA" id="ARBA00047903"/>
    </source>
</evidence>
<evidence type="ECO:0000256" key="15">
    <source>
        <dbReference type="ARBA" id="ARBA00023278"/>
    </source>
</evidence>
<dbReference type="GO" id="GO:0032440">
    <property type="term" value="F:2-alkenal reductase [NAD(P)H] activity"/>
    <property type="evidence" value="ECO:0007669"/>
    <property type="project" value="UniProtKB-EC"/>
</dbReference>
<evidence type="ECO:0000256" key="10">
    <source>
        <dbReference type="ARBA" id="ARBA00022832"/>
    </source>
</evidence>
<dbReference type="Pfam" id="PF00107">
    <property type="entry name" value="ADH_zinc_N"/>
    <property type="match status" value="1"/>
</dbReference>
<proteinExistence type="inferred from homology"/>
<comment type="catalytic activity">
    <reaction evidence="28">
        <text>4-hydroxynonanal + NADP(+) = (E)-4-hydroxynon-2-enal + NADPH + H(+)</text>
        <dbReference type="Rhea" id="RHEA:64736"/>
        <dbReference type="ChEBI" id="CHEBI:15378"/>
        <dbReference type="ChEBI" id="CHEBI:57783"/>
        <dbReference type="ChEBI" id="CHEBI:58349"/>
        <dbReference type="ChEBI" id="CHEBI:58968"/>
        <dbReference type="ChEBI" id="CHEBI:156112"/>
    </reaction>
    <physiologicalReaction direction="right-to-left" evidence="28">
        <dbReference type="Rhea" id="RHEA:64738"/>
    </physiologicalReaction>
</comment>
<keyword evidence="12" id="KW-0007">Acetylation</keyword>
<dbReference type="InterPro" id="IPR045010">
    <property type="entry name" value="MDR_fam"/>
</dbReference>
<comment type="caution">
    <text evidence="36">The sequence shown here is derived from an EMBL/GenBank/DDBJ whole genome shotgun (WGS) entry which is preliminary data.</text>
</comment>
<dbReference type="Proteomes" id="UP001549921">
    <property type="component" value="Unassembled WGS sequence"/>
</dbReference>
<dbReference type="InterPro" id="IPR036291">
    <property type="entry name" value="NAD(P)-bd_dom_sf"/>
</dbReference>
<evidence type="ECO:0000256" key="12">
    <source>
        <dbReference type="ARBA" id="ARBA00022990"/>
    </source>
</evidence>
<comment type="catalytic activity">
    <reaction evidence="20">
        <text>octanal + NADP(+) = (2E)-octenal + NADPH + H(+)</text>
        <dbReference type="Rhea" id="RHEA:50780"/>
        <dbReference type="ChEBI" id="CHEBI:15378"/>
        <dbReference type="ChEBI" id="CHEBI:17935"/>
        <dbReference type="ChEBI" id="CHEBI:57783"/>
        <dbReference type="ChEBI" id="CHEBI:58349"/>
        <dbReference type="ChEBI" id="CHEBI:61748"/>
    </reaction>
    <physiologicalReaction direction="right-to-left" evidence="20">
        <dbReference type="Rhea" id="RHEA:50782"/>
    </physiologicalReaction>
</comment>
<dbReference type="SUPFAM" id="SSF51735">
    <property type="entry name" value="NAD(P)-binding Rossmann-fold domains"/>
    <property type="match status" value="1"/>
</dbReference>
<keyword evidence="7" id="KW-0963">Cytoplasm</keyword>
<keyword evidence="8" id="KW-0644">Prostaglandin metabolism</keyword>
<evidence type="ECO:0000256" key="19">
    <source>
        <dbReference type="ARBA" id="ARBA00033119"/>
    </source>
</evidence>
<protein>
    <recommendedName>
        <fullName evidence="6">Prostaglandin reductase 1</fullName>
        <ecNumber evidence="4">1.3.1.48</ecNumber>
        <ecNumber evidence="5">1.3.1.74</ecNumber>
    </recommendedName>
    <alternativeName>
        <fullName evidence="19">15-oxoprostaglandin 13-reductase</fullName>
    </alternativeName>
    <alternativeName>
        <fullName evidence="17">Dithiolethione-inducible gene 1 protein</fullName>
    </alternativeName>
    <alternativeName>
        <fullName evidence="16">Leukotriene B4 12-hydroxydehydrogenase</fullName>
    </alternativeName>
    <alternativeName>
        <fullName evidence="18">NAD(P)H-dependent alkenal/one oxidoreductase</fullName>
    </alternativeName>
</protein>
<comment type="catalytic activity">
    <reaction evidence="33">
        <text>an n-alkanal + NADP(+) = an alk-2-enal + NADPH + H(+)</text>
        <dbReference type="Rhea" id="RHEA:13737"/>
        <dbReference type="ChEBI" id="CHEBI:12834"/>
        <dbReference type="ChEBI" id="CHEBI:13757"/>
        <dbReference type="ChEBI" id="CHEBI:15378"/>
        <dbReference type="ChEBI" id="CHEBI:57783"/>
        <dbReference type="ChEBI" id="CHEBI:58349"/>
        <dbReference type="EC" id="1.3.1.74"/>
    </reaction>
    <physiologicalReaction direction="right-to-left" evidence="33">
        <dbReference type="Rhea" id="RHEA:13739"/>
    </physiologicalReaction>
</comment>
<comment type="catalytic activity">
    <reaction evidence="32">
        <text>13,14-dihydro-15-oxo-prostaglandin E1 + NADP(+) = 15-oxoprostaglandin E1 + NADPH + H(+)</text>
        <dbReference type="Rhea" id="RHEA:50584"/>
        <dbReference type="ChEBI" id="CHEBI:15378"/>
        <dbReference type="ChEBI" id="CHEBI:57401"/>
        <dbReference type="ChEBI" id="CHEBI:57783"/>
        <dbReference type="ChEBI" id="CHEBI:58349"/>
        <dbReference type="ChEBI" id="CHEBI:133408"/>
    </reaction>
    <physiologicalReaction direction="right-to-left" evidence="32">
        <dbReference type="Rhea" id="RHEA:50586"/>
    </physiologicalReaction>
</comment>
<evidence type="ECO:0000256" key="28">
    <source>
        <dbReference type="ARBA" id="ARBA00048387"/>
    </source>
</evidence>
<gene>
    <name evidence="36" type="ORF">ABMA28_016776</name>
</gene>
<evidence type="ECO:0000256" key="20">
    <source>
        <dbReference type="ARBA" id="ARBA00047461"/>
    </source>
</evidence>
<evidence type="ECO:0000256" key="7">
    <source>
        <dbReference type="ARBA" id="ARBA00022490"/>
    </source>
</evidence>
<evidence type="ECO:0000256" key="24">
    <source>
        <dbReference type="ARBA" id="ARBA00047878"/>
    </source>
</evidence>
<evidence type="ECO:0000256" key="21">
    <source>
        <dbReference type="ARBA" id="ARBA00047617"/>
    </source>
</evidence>
<dbReference type="Pfam" id="PF16884">
    <property type="entry name" value="ADH_N_2"/>
    <property type="match status" value="1"/>
</dbReference>
<evidence type="ECO:0000313" key="36">
    <source>
        <dbReference type="EMBL" id="KAL0838713.1"/>
    </source>
</evidence>
<evidence type="ECO:0000313" key="37">
    <source>
        <dbReference type="Proteomes" id="UP001549921"/>
    </source>
</evidence>
<keyword evidence="14" id="KW-0443">Lipid metabolism</keyword>
<evidence type="ECO:0000256" key="17">
    <source>
        <dbReference type="ARBA" id="ARBA00032255"/>
    </source>
</evidence>
<dbReference type="InterPro" id="IPR011032">
    <property type="entry name" value="GroES-like_sf"/>
</dbReference>
<evidence type="ECO:0000256" key="18">
    <source>
        <dbReference type="ARBA" id="ARBA00032297"/>
    </source>
</evidence>
<evidence type="ECO:0000256" key="14">
    <source>
        <dbReference type="ARBA" id="ARBA00023098"/>
    </source>
</evidence>
<comment type="catalytic activity">
    <reaction evidence="25">
        <text>dodecanal + NADP(+) = (2E)-dodecenal + NADPH + H(+)</text>
        <dbReference type="Rhea" id="RHEA:50784"/>
        <dbReference type="ChEBI" id="CHEBI:15378"/>
        <dbReference type="ChEBI" id="CHEBI:27836"/>
        <dbReference type="ChEBI" id="CHEBI:57783"/>
        <dbReference type="ChEBI" id="CHEBI:58349"/>
        <dbReference type="ChEBI" id="CHEBI:133741"/>
    </reaction>
    <physiologicalReaction direction="right-to-left" evidence="25">
        <dbReference type="Rhea" id="RHEA:50786"/>
    </physiologicalReaction>
</comment>
<evidence type="ECO:0000256" key="29">
    <source>
        <dbReference type="ARBA" id="ARBA00048591"/>
    </source>
</evidence>
<dbReference type="FunFam" id="3.40.50.720:FF:000121">
    <property type="entry name" value="Prostaglandin reductase 2"/>
    <property type="match status" value="1"/>
</dbReference>
<comment type="catalytic activity">
    <reaction evidence="31">
        <text>(5S,12S)-dihydroxy-(6E,10E,12E,14Z)-eicosatetraenoate + NADP(+) = 12-oxo-(5S)-hydroxy-(6E,8E,10E,14Z)-eicosatetraenoate + NADPH + H(+)</text>
        <dbReference type="Rhea" id="RHEA:51212"/>
        <dbReference type="ChEBI" id="CHEBI:15378"/>
        <dbReference type="ChEBI" id="CHEBI:57783"/>
        <dbReference type="ChEBI" id="CHEBI:58349"/>
        <dbReference type="ChEBI" id="CHEBI:133974"/>
        <dbReference type="ChEBI" id="CHEBI:133975"/>
    </reaction>
    <physiologicalReaction direction="left-to-right" evidence="31">
        <dbReference type="Rhea" id="RHEA:51213"/>
    </physiologicalReaction>
</comment>
<evidence type="ECO:0000256" key="6">
    <source>
        <dbReference type="ARBA" id="ARBA00020651"/>
    </source>
</evidence>
<dbReference type="EC" id="1.3.1.74" evidence="5"/>
<comment type="similarity">
    <text evidence="2">Belongs to the NADP-dependent oxidoreductase L4BD family.</text>
</comment>
<dbReference type="PANTHER" id="PTHR43205:SF7">
    <property type="entry name" value="PROSTAGLANDIN REDUCTASE 1"/>
    <property type="match status" value="1"/>
</dbReference>
<comment type="subunit">
    <text evidence="3">Monomer or homodimer.</text>
</comment>
<evidence type="ECO:0000256" key="30">
    <source>
        <dbReference type="ARBA" id="ARBA00048953"/>
    </source>
</evidence>
<comment type="catalytic activity">
    <reaction evidence="24">
        <text>13,14-dihydro-15-oxo-prostaglandin F1alpha + NADP(+) = 15-oxoprostaglandin F1alpha + NADPH + H(+)</text>
        <dbReference type="Rhea" id="RHEA:50592"/>
        <dbReference type="ChEBI" id="CHEBI:15378"/>
        <dbReference type="ChEBI" id="CHEBI:57783"/>
        <dbReference type="ChEBI" id="CHEBI:58349"/>
        <dbReference type="ChEBI" id="CHEBI:79072"/>
        <dbReference type="ChEBI" id="CHEBI:133411"/>
    </reaction>
    <physiologicalReaction direction="right-to-left" evidence="24">
        <dbReference type="Rhea" id="RHEA:50594"/>
    </physiologicalReaction>
</comment>
<dbReference type="SUPFAM" id="SSF50129">
    <property type="entry name" value="GroES-like"/>
    <property type="match status" value="2"/>
</dbReference>
<dbReference type="EC" id="1.3.1.48" evidence="4"/>
<reference evidence="36 37" key="1">
    <citation type="submission" date="2024-06" db="EMBL/GenBank/DDBJ databases">
        <title>A chromosome-level genome assembly of beet webworm, Loxostege sticticalis.</title>
        <authorList>
            <person name="Zhang Y."/>
        </authorList>
    </citation>
    <scope>NUCLEOTIDE SEQUENCE [LARGE SCALE GENOMIC DNA]</scope>
    <source>
        <strain evidence="36">AQ028</strain>
        <tissue evidence="36">Male pupae</tissue>
    </source>
</reference>
<evidence type="ECO:0000256" key="3">
    <source>
        <dbReference type="ARBA" id="ARBA00011852"/>
    </source>
</evidence>
<evidence type="ECO:0000256" key="9">
    <source>
        <dbReference type="ARBA" id="ARBA00022553"/>
    </source>
</evidence>
<dbReference type="Gene3D" id="3.40.50.720">
    <property type="entry name" value="NAD(P)-binding Rossmann-like Domain"/>
    <property type="match status" value="1"/>
</dbReference>
<sequence>MVMAKKYVVVSPFVGEPKESDFKIVEEELPALQENEFLAEAAYLSVDPYQRMKLGSTYPCDMIGGQIAKVTESRNIDFPVGTWVMGHFGWRTHTIVNPDDAKSSPQKPYLYALPDFGELPVSLGLGVCGRVGNTAYFGLTTICRPKPGETVVVSGAAGAVGSHVGQIAKILGCRVIGFAGSNEKCEWLVKEIGFDAASNYKTDDIQEFLTKNAPKGVDCYFDNVGGELSSTVMSKMNDYGRVAVCGAIAAYNETDPEKRKATAIQMFVVGKQLKIEGFLVNRFADRTLEGITQNLQWVKEGKLKYREHVYEGFESAVEAFKGLFTGDNTGKSLVKVY</sequence>
<dbReference type="CDD" id="cd08294">
    <property type="entry name" value="leukotriene_B4_DH_like"/>
    <property type="match status" value="1"/>
</dbReference>
<comment type="catalytic activity">
    <reaction evidence="26">
        <text>nonan-2-one + NADP(+) = (3E)-nonen-2-one + NADPH + H(+)</text>
        <dbReference type="Rhea" id="RHEA:50616"/>
        <dbReference type="ChEBI" id="CHEBI:15378"/>
        <dbReference type="ChEBI" id="CHEBI:57783"/>
        <dbReference type="ChEBI" id="CHEBI:58349"/>
        <dbReference type="ChEBI" id="CHEBI:77927"/>
        <dbReference type="ChEBI" id="CHEBI:133457"/>
    </reaction>
    <physiologicalReaction direction="right-to-left" evidence="26">
        <dbReference type="Rhea" id="RHEA:50618"/>
    </physiologicalReaction>
</comment>
<comment type="catalytic activity">
    <reaction evidence="22">
        <text>pentan-2-one + NADP(+) = (E)-pent-3-en-2-one + NADPH + H(+)</text>
        <dbReference type="Rhea" id="RHEA:50788"/>
        <dbReference type="ChEBI" id="CHEBI:15378"/>
        <dbReference type="ChEBI" id="CHEBI:16472"/>
        <dbReference type="ChEBI" id="CHEBI:57783"/>
        <dbReference type="ChEBI" id="CHEBI:58349"/>
        <dbReference type="ChEBI" id="CHEBI:145276"/>
    </reaction>
    <physiologicalReaction direction="right-to-left" evidence="22">
        <dbReference type="Rhea" id="RHEA:50790"/>
    </physiologicalReaction>
</comment>
<evidence type="ECO:0000256" key="16">
    <source>
        <dbReference type="ARBA" id="ARBA00031851"/>
    </source>
</evidence>
<comment type="catalytic activity">
    <reaction evidence="29">
        <text>20-hydroxy-leukotriene B4 + NADP(+) = 12-oxo-20-hydroxy-leukotriene B4 + NADPH + H(+)</text>
        <dbReference type="Rhea" id="RHEA:51208"/>
        <dbReference type="ChEBI" id="CHEBI:15378"/>
        <dbReference type="ChEBI" id="CHEBI:57460"/>
        <dbReference type="ChEBI" id="CHEBI:57783"/>
        <dbReference type="ChEBI" id="CHEBI:58349"/>
        <dbReference type="ChEBI" id="CHEBI:133346"/>
    </reaction>
    <physiologicalReaction direction="left-to-right" evidence="29">
        <dbReference type="Rhea" id="RHEA:51209"/>
    </physiologicalReaction>
</comment>
<dbReference type="GO" id="GO:0005737">
    <property type="term" value="C:cytoplasm"/>
    <property type="evidence" value="ECO:0007669"/>
    <property type="project" value="UniProtKB-SubCell"/>
</dbReference>
<evidence type="ECO:0000256" key="33">
    <source>
        <dbReference type="ARBA" id="ARBA00049179"/>
    </source>
</evidence>